<dbReference type="EMBL" id="JBANMG010000004">
    <property type="protein sequence ID" value="KAK6954815.1"/>
    <property type="molecule type" value="Genomic_DNA"/>
</dbReference>
<feature type="compositionally biased region" description="Basic residues" evidence="1">
    <location>
        <begin position="235"/>
        <end position="263"/>
    </location>
</feature>
<feature type="region of interest" description="Disordered" evidence="1">
    <location>
        <begin position="200"/>
        <end position="266"/>
    </location>
</feature>
<reference evidence="2 3" key="1">
    <citation type="journal article" date="2024" name="Front Chem Biol">
        <title>Unveiling the potential of Daldinia eschscholtzii MFLUCC 19-0629 through bioactivity and bioinformatics studies for enhanced sustainable agriculture production.</title>
        <authorList>
            <person name="Brooks S."/>
            <person name="Weaver J.A."/>
            <person name="Klomchit A."/>
            <person name="Alharthi S.A."/>
            <person name="Onlamun T."/>
            <person name="Nurani R."/>
            <person name="Vong T.K."/>
            <person name="Alberti F."/>
            <person name="Greco C."/>
        </authorList>
    </citation>
    <scope>NUCLEOTIDE SEQUENCE [LARGE SCALE GENOMIC DNA]</scope>
    <source>
        <strain evidence="2">MFLUCC 19-0629</strain>
    </source>
</reference>
<protein>
    <submittedName>
        <fullName evidence="2">Uncharacterized protein</fullName>
    </submittedName>
</protein>
<evidence type="ECO:0000256" key="1">
    <source>
        <dbReference type="SAM" id="MobiDB-lite"/>
    </source>
</evidence>
<sequence>MAHSPLLRTVTRFKLDSRSVALVNYELALEDISTNLQLPPEKANFDDTRWTSLRKDYESKKVRDSKKKLYEQEFTTLLMKDYRLLHTNKRRSQQYDNLLKAGTESVPADMRTLKATLEKSGLIEWRPPAASDGLLYESQPIDCTYGQVSAAETGIIDRRLLHVYISPKYVPKPHFKMERKRLEAKSAEFAAFVEKQASNPKVPSLIPRPEDESSDEGLLTMSESEEDSPVESKGSKSKLGKRKSAAKSAAKSKTKKRTRKPPKFIKQYDSKAHDYAHLKAQGVNFYSLSVQRLPRAESPELEKVTSALCKSKIKTPTPELFDDDDDDTVVDDLSTHGCVLPIHLPRKDVNVEELQPPTVEEAGEYRAWRNEASGFFGERDRYMQSRVYREGVRDNKLLHATQELMAFWARMI</sequence>
<accession>A0AAX6MQB0</accession>
<evidence type="ECO:0000313" key="3">
    <source>
        <dbReference type="Proteomes" id="UP001369815"/>
    </source>
</evidence>
<name>A0AAX6MQB0_9PEZI</name>
<proteinExistence type="predicted"/>
<gene>
    <name evidence="2" type="ORF">Daesc_004784</name>
</gene>
<evidence type="ECO:0000313" key="2">
    <source>
        <dbReference type="EMBL" id="KAK6954815.1"/>
    </source>
</evidence>
<organism evidence="2 3">
    <name type="scientific">Daldinia eschscholtzii</name>
    <dbReference type="NCBI Taxonomy" id="292717"/>
    <lineage>
        <taxon>Eukaryota</taxon>
        <taxon>Fungi</taxon>
        <taxon>Dikarya</taxon>
        <taxon>Ascomycota</taxon>
        <taxon>Pezizomycotina</taxon>
        <taxon>Sordariomycetes</taxon>
        <taxon>Xylariomycetidae</taxon>
        <taxon>Xylariales</taxon>
        <taxon>Hypoxylaceae</taxon>
        <taxon>Daldinia</taxon>
    </lineage>
</organism>
<dbReference type="Proteomes" id="UP001369815">
    <property type="component" value="Unassembled WGS sequence"/>
</dbReference>
<comment type="caution">
    <text evidence="2">The sequence shown here is derived from an EMBL/GenBank/DDBJ whole genome shotgun (WGS) entry which is preliminary data.</text>
</comment>
<keyword evidence="3" id="KW-1185">Reference proteome</keyword>
<dbReference type="AlphaFoldDB" id="A0AAX6MQB0"/>